<keyword evidence="1" id="KW-1133">Transmembrane helix</keyword>
<dbReference type="Proteomes" id="UP000035100">
    <property type="component" value="Unassembled WGS sequence"/>
</dbReference>
<dbReference type="OrthoDB" id="7875853at2"/>
<dbReference type="AlphaFoldDB" id="A0A0D0QBM8"/>
<dbReference type="EMBL" id="AONG01000009">
    <property type="protein sequence ID" value="KIQ69677.1"/>
    <property type="molecule type" value="Genomic_DNA"/>
</dbReference>
<proteinExistence type="predicted"/>
<keyword evidence="1" id="KW-0812">Transmembrane</keyword>
<keyword evidence="2" id="KW-0732">Signal</keyword>
<feature type="signal peptide" evidence="2">
    <location>
        <begin position="1"/>
        <end position="20"/>
    </location>
</feature>
<dbReference type="STRING" id="1123501.Wenmar_02041"/>
<keyword evidence="1" id="KW-0472">Membrane</keyword>
<comment type="caution">
    <text evidence="3">The sequence shown here is derived from an EMBL/GenBank/DDBJ whole genome shotgun (WGS) entry which is preliminary data.</text>
</comment>
<protein>
    <submittedName>
        <fullName evidence="3">Uncharacterized protein</fullName>
    </submittedName>
</protein>
<name>A0A0D0QBM8_9RHOB</name>
<dbReference type="RefSeq" id="WP_018304891.1">
    <property type="nucleotide sequence ID" value="NZ_KB902316.1"/>
</dbReference>
<gene>
    <name evidence="3" type="ORF">Wenmar_02041</name>
</gene>
<feature type="chain" id="PRO_5002235998" evidence="2">
    <location>
        <begin position="21"/>
        <end position="69"/>
    </location>
</feature>
<keyword evidence="4" id="KW-1185">Reference proteome</keyword>
<evidence type="ECO:0000256" key="1">
    <source>
        <dbReference type="SAM" id="Phobius"/>
    </source>
</evidence>
<reference evidence="3 4" key="1">
    <citation type="submission" date="2013-01" db="EMBL/GenBank/DDBJ databases">
        <authorList>
            <person name="Fiebig A."/>
            <person name="Goeker M."/>
            <person name="Klenk H.-P.P."/>
        </authorList>
    </citation>
    <scope>NUCLEOTIDE SEQUENCE [LARGE SCALE GENOMIC DNA]</scope>
    <source>
        <strain evidence="3 4">DSM 24838</strain>
    </source>
</reference>
<organism evidence="3 4">
    <name type="scientific">Wenxinia marina DSM 24838</name>
    <dbReference type="NCBI Taxonomy" id="1123501"/>
    <lineage>
        <taxon>Bacteria</taxon>
        <taxon>Pseudomonadati</taxon>
        <taxon>Pseudomonadota</taxon>
        <taxon>Alphaproteobacteria</taxon>
        <taxon>Rhodobacterales</taxon>
        <taxon>Roseobacteraceae</taxon>
        <taxon>Wenxinia</taxon>
    </lineage>
</organism>
<sequence>MARLVIFAFALLAVALGAFAVASIAGGPARARAAARPKEDRMPDTLRTVAYVALLLLMLGIVTGWLGGA</sequence>
<feature type="transmembrane region" description="Helical" evidence="1">
    <location>
        <begin position="49"/>
        <end position="68"/>
    </location>
</feature>
<accession>A0A0D0QBM8</accession>
<evidence type="ECO:0000256" key="2">
    <source>
        <dbReference type="SAM" id="SignalP"/>
    </source>
</evidence>
<evidence type="ECO:0000313" key="3">
    <source>
        <dbReference type="EMBL" id="KIQ69677.1"/>
    </source>
</evidence>
<evidence type="ECO:0000313" key="4">
    <source>
        <dbReference type="Proteomes" id="UP000035100"/>
    </source>
</evidence>